<keyword evidence="3" id="KW-1185">Reference proteome</keyword>
<dbReference type="SUPFAM" id="SSF53474">
    <property type="entry name" value="alpha/beta-Hydrolases"/>
    <property type="match status" value="1"/>
</dbReference>
<dbReference type="STRING" id="215200.SAMN05216454_11011"/>
<dbReference type="Pfam" id="PF11187">
    <property type="entry name" value="Mbeg1-like"/>
    <property type="match status" value="1"/>
</dbReference>
<sequence length="404" mass="46741">MNNIIDYIEWRGDLTFQQSAFNEVDNLIFAQISYLNLGVIKGQVKIEELGKIYRKKIASRENKSENDVSDFTERVEVMFLKASESRRFKDVLVTSFVNKFDEVRESQFSAMTFIINDDLMYVAYRGTDDTLVGFKENLNMSFSAPVPGQMDAVRYLKSILERFGQSEVIVGGHSKGGNFAVFAVSQLTDRERERISTIYNNDGPGFTENILNSEGYKKTVGKVKKYIPEDSFVGILMDDEEECTVVSASASSGILQHDGLNWDVKGTEFIRKESVSKKSAFVDKTIKHWLEGLNREEREEFVNELYAILKKSMNANCLNDIFRNRFKSTYYFIKKMGSLEEDKREMLQNTVLKLIQSGSEIKREEKENERNRRINSRKKKKIENLSDKELRKFILKKISTNKEK</sequence>
<dbReference type="InterPro" id="IPR029058">
    <property type="entry name" value="AB_hydrolase_fold"/>
</dbReference>
<reference evidence="2 3" key="1">
    <citation type="submission" date="2016-10" db="EMBL/GenBank/DDBJ databases">
        <authorList>
            <person name="de Groot N.N."/>
        </authorList>
    </citation>
    <scope>NUCLEOTIDE SEQUENCE [LARGE SCALE GENOMIC DNA]</scope>
    <source>
        <strain evidence="2 3">Calf135</strain>
    </source>
</reference>
<dbReference type="EMBL" id="FODF01000010">
    <property type="protein sequence ID" value="SEN73526.1"/>
    <property type="molecule type" value="Genomic_DNA"/>
</dbReference>
<evidence type="ECO:0000256" key="1">
    <source>
        <dbReference type="SAM" id="MobiDB-lite"/>
    </source>
</evidence>
<dbReference type="RefSeq" id="WP_091975767.1">
    <property type="nucleotide sequence ID" value="NZ_FODF01000010.1"/>
</dbReference>
<dbReference type="AlphaFoldDB" id="A0A1H8IZQ4"/>
<feature type="region of interest" description="Disordered" evidence="1">
    <location>
        <begin position="362"/>
        <end position="381"/>
    </location>
</feature>
<protein>
    <recommendedName>
        <fullName evidence="4">DUF2974 domain-containing protein</fullName>
    </recommendedName>
</protein>
<feature type="compositionally biased region" description="Basic and acidic residues" evidence="1">
    <location>
        <begin position="362"/>
        <end position="372"/>
    </location>
</feature>
<gene>
    <name evidence="2" type="ORF">SAMN05216454_11011</name>
</gene>
<proteinExistence type="predicted"/>
<organism evidence="2 3">
    <name type="scientific">Peptostreptococcus russellii</name>
    <dbReference type="NCBI Taxonomy" id="215200"/>
    <lineage>
        <taxon>Bacteria</taxon>
        <taxon>Bacillati</taxon>
        <taxon>Bacillota</taxon>
        <taxon>Clostridia</taxon>
        <taxon>Peptostreptococcales</taxon>
        <taxon>Peptostreptococcaceae</taxon>
        <taxon>Peptostreptococcus</taxon>
    </lineage>
</organism>
<dbReference type="Proteomes" id="UP000199512">
    <property type="component" value="Unassembled WGS sequence"/>
</dbReference>
<dbReference type="InterPro" id="IPR024499">
    <property type="entry name" value="Mbeg1-like"/>
</dbReference>
<name>A0A1H8IZQ4_9FIRM</name>
<evidence type="ECO:0000313" key="3">
    <source>
        <dbReference type="Proteomes" id="UP000199512"/>
    </source>
</evidence>
<evidence type="ECO:0008006" key="4">
    <source>
        <dbReference type="Google" id="ProtNLM"/>
    </source>
</evidence>
<evidence type="ECO:0000313" key="2">
    <source>
        <dbReference type="EMBL" id="SEN73526.1"/>
    </source>
</evidence>
<accession>A0A1H8IZQ4</accession>